<comment type="caution">
    <text evidence="1">The sequence shown here is derived from an EMBL/GenBank/DDBJ whole genome shotgun (WGS) entry which is preliminary data.</text>
</comment>
<dbReference type="EMBL" id="PFAF01000053">
    <property type="protein sequence ID" value="PIR98836.1"/>
    <property type="molecule type" value="Genomic_DNA"/>
</dbReference>
<evidence type="ECO:0000313" key="1">
    <source>
        <dbReference type="EMBL" id="PIR98836.1"/>
    </source>
</evidence>
<protein>
    <recommendedName>
        <fullName evidence="3">Glycosyl hydrolase-like 10 domain-containing protein</fullName>
    </recommendedName>
</protein>
<dbReference type="AlphaFoldDB" id="A0A2H0VID3"/>
<evidence type="ECO:0000313" key="2">
    <source>
        <dbReference type="Proteomes" id="UP000230796"/>
    </source>
</evidence>
<gene>
    <name evidence="1" type="ORF">COT87_02680</name>
</gene>
<reference evidence="2" key="1">
    <citation type="submission" date="2017-09" db="EMBL/GenBank/DDBJ databases">
        <title>Depth-based differentiation of microbial function through sediment-hosted aquifers and enrichment of novel symbionts in the deep terrestrial subsurface.</title>
        <authorList>
            <person name="Probst A.J."/>
            <person name="Ladd B."/>
            <person name="Jarett J.K."/>
            <person name="Geller-Mcgrath D.E."/>
            <person name="Sieber C.M.K."/>
            <person name="Emerson J.B."/>
            <person name="Anantharaman K."/>
            <person name="Thomas B.C."/>
            <person name="Malmstrom R."/>
            <person name="Stieglmeier M."/>
            <person name="Klingl A."/>
            <person name="Woyke T."/>
            <person name="Ryan C.M."/>
            <person name="Banfield J.F."/>
        </authorList>
    </citation>
    <scope>NUCLEOTIDE SEQUENCE [LARGE SCALE GENOMIC DNA]</scope>
</reference>
<evidence type="ECO:0008006" key="3">
    <source>
        <dbReference type="Google" id="ProtNLM"/>
    </source>
</evidence>
<dbReference type="Pfam" id="PF14885">
    <property type="entry name" value="GHL15"/>
    <property type="match status" value="1"/>
</dbReference>
<dbReference type="SUPFAM" id="SSF51445">
    <property type="entry name" value="(Trans)glycosidases"/>
    <property type="match status" value="1"/>
</dbReference>
<feature type="non-terminal residue" evidence="1">
    <location>
        <position position="414"/>
    </location>
</feature>
<proteinExistence type="predicted"/>
<accession>A0A2H0VID3</accession>
<dbReference type="InterPro" id="IPR017853">
    <property type="entry name" value="GH"/>
</dbReference>
<dbReference type="InterPro" id="IPR029455">
    <property type="entry name" value="GHL15"/>
</dbReference>
<organism evidence="1 2">
    <name type="scientific">Candidatus Collierbacteria bacterium CG10_big_fil_rev_8_21_14_0_10_44_9</name>
    <dbReference type="NCBI Taxonomy" id="1974535"/>
    <lineage>
        <taxon>Bacteria</taxon>
        <taxon>Candidatus Collieribacteriota</taxon>
    </lineage>
</organism>
<sequence length="414" mass="47361">MYRISYRGDNNLDKIGRLKPKYVNNHPFGGYKLSRAEIAEIKRVSPNTKVILYRSGVELFNPTGITQYGPIEWATTGEQAFAESQTSTADWQDIWQNHKNWLAKDKNGKYIHRQDGWAFAQPGVAYLANIGNPGYQQWLADWVKEKITVDGFDGVYFDLMYPGYFNGGWRCFDYKPCFPVYNGISTSQQLESQWRTWEIRLVTHIRSKLKKDPATENGIIFLNAILGITDFKDQNGIQYLKDTNPDGITFDGWRIMETDQWEDGVKLLNNISKNGLYSVPLANIHDKVWSQDEAQRVYQFYLSSFLLAYHNNSALRIRLKIKQNAGDTKGKPKYYLTEIADFFTTNNLGQPQAEYAKSSNGVYSRAFTNSLVVVNPSNQNKTFIVDQKYINAFFHDLSYVAGASITLPPQSGTV</sequence>
<dbReference type="Proteomes" id="UP000230796">
    <property type="component" value="Unassembled WGS sequence"/>
</dbReference>
<name>A0A2H0VID3_9BACT</name>